<comment type="caution">
    <text evidence="2">The sequence shown here is derived from an EMBL/GenBank/DDBJ whole genome shotgun (WGS) entry which is preliminary data.</text>
</comment>
<sequence length="137" mass="14301">MIRKTILSLSSLAAMAGMASAADLSVSLEGVEDRGGKLYISVQSEAEYMQNRGTAGTITEDVEAGSMAFSFDVPPGDYAVSVWHDFNGNGQFDMSEAGMPVDGWAISGTPVMGEPTFGDARITVGEGGADITLTMSY</sequence>
<feature type="signal peptide" evidence="1">
    <location>
        <begin position="1"/>
        <end position="21"/>
    </location>
</feature>
<dbReference type="Pfam" id="PF09912">
    <property type="entry name" value="DUF2141"/>
    <property type="match status" value="1"/>
</dbReference>
<dbReference type="AlphaFoldDB" id="A0A9X2RID9"/>
<evidence type="ECO:0000256" key="1">
    <source>
        <dbReference type="SAM" id="SignalP"/>
    </source>
</evidence>
<dbReference type="EMBL" id="JANIBC010000002">
    <property type="protein sequence ID" value="MCQ8184846.1"/>
    <property type="molecule type" value="Genomic_DNA"/>
</dbReference>
<proteinExistence type="predicted"/>
<feature type="chain" id="PRO_5040801069" evidence="1">
    <location>
        <begin position="22"/>
        <end position="137"/>
    </location>
</feature>
<dbReference type="Proteomes" id="UP001142610">
    <property type="component" value="Unassembled WGS sequence"/>
</dbReference>
<protein>
    <submittedName>
        <fullName evidence="2">DUF2141 domain-containing protein</fullName>
    </submittedName>
</protein>
<organism evidence="2 3">
    <name type="scientific">Parvularcula maris</name>
    <dbReference type="NCBI Taxonomy" id="2965077"/>
    <lineage>
        <taxon>Bacteria</taxon>
        <taxon>Pseudomonadati</taxon>
        <taxon>Pseudomonadota</taxon>
        <taxon>Alphaproteobacteria</taxon>
        <taxon>Parvularculales</taxon>
        <taxon>Parvularculaceae</taxon>
        <taxon>Parvularcula</taxon>
    </lineage>
</organism>
<evidence type="ECO:0000313" key="3">
    <source>
        <dbReference type="Proteomes" id="UP001142610"/>
    </source>
</evidence>
<keyword evidence="3" id="KW-1185">Reference proteome</keyword>
<gene>
    <name evidence="2" type="ORF">NOG11_05530</name>
</gene>
<reference evidence="2" key="1">
    <citation type="submission" date="2022-07" db="EMBL/GenBank/DDBJ databases">
        <title>Parvularcula maris sp. nov., an algicidal bacterium isolated from seawater.</title>
        <authorList>
            <person name="Li F."/>
        </authorList>
    </citation>
    <scope>NUCLEOTIDE SEQUENCE</scope>
    <source>
        <strain evidence="2">BGMRC 0090</strain>
    </source>
</reference>
<dbReference type="RefSeq" id="WP_256618695.1">
    <property type="nucleotide sequence ID" value="NZ_JANIBC010000002.1"/>
</dbReference>
<keyword evidence="1" id="KW-0732">Signal</keyword>
<name>A0A9X2RID9_9PROT</name>
<evidence type="ECO:0000313" key="2">
    <source>
        <dbReference type="EMBL" id="MCQ8184846.1"/>
    </source>
</evidence>
<dbReference type="InterPro" id="IPR018673">
    <property type="entry name" value="DUF2141"/>
</dbReference>
<accession>A0A9X2RID9</accession>